<evidence type="ECO:0000256" key="3">
    <source>
        <dbReference type="ARBA" id="ARBA00022692"/>
    </source>
</evidence>
<evidence type="ECO:0000256" key="2">
    <source>
        <dbReference type="ARBA" id="ARBA00006375"/>
    </source>
</evidence>
<name>A0A448X7U2_9PLAT</name>
<keyword evidence="10" id="KW-1185">Reference proteome</keyword>
<dbReference type="GO" id="GO:0016020">
    <property type="term" value="C:membrane"/>
    <property type="evidence" value="ECO:0007669"/>
    <property type="project" value="UniProtKB-SubCell"/>
</dbReference>
<dbReference type="Pfam" id="PF00153">
    <property type="entry name" value="Mito_carr"/>
    <property type="match status" value="1"/>
</dbReference>
<proteinExistence type="inferred from homology"/>
<keyword evidence="5 6" id="KW-0472">Membrane</keyword>
<dbReference type="OrthoDB" id="270584at2759"/>
<dbReference type="InterPro" id="IPR023395">
    <property type="entry name" value="MCP_dom_sf"/>
</dbReference>
<evidence type="ECO:0008006" key="11">
    <source>
        <dbReference type="Google" id="ProtNLM"/>
    </source>
</evidence>
<dbReference type="InterPro" id="IPR018108">
    <property type="entry name" value="MCP_transmembrane"/>
</dbReference>
<dbReference type="Proteomes" id="UP000784294">
    <property type="component" value="Unassembled WGS sequence"/>
</dbReference>
<dbReference type="PANTHER" id="PTHR24089">
    <property type="entry name" value="SOLUTE CARRIER FAMILY 25"/>
    <property type="match status" value="1"/>
</dbReference>
<keyword evidence="3 6" id="KW-0812">Transmembrane</keyword>
<evidence type="ECO:0000256" key="4">
    <source>
        <dbReference type="ARBA" id="ARBA00022737"/>
    </source>
</evidence>
<feature type="repeat" description="Solcar" evidence="6">
    <location>
        <begin position="53"/>
        <end position="155"/>
    </location>
</feature>
<dbReference type="PROSITE" id="PS50920">
    <property type="entry name" value="SOLCAR"/>
    <property type="match status" value="1"/>
</dbReference>
<gene>
    <name evidence="9" type="ORF">PXEA_LOCUS23628</name>
</gene>
<comment type="similarity">
    <text evidence="2 7">Belongs to the mitochondrial carrier (TC 2.A.29) family.</text>
</comment>
<organism evidence="9 10">
    <name type="scientific">Protopolystoma xenopodis</name>
    <dbReference type="NCBI Taxonomy" id="117903"/>
    <lineage>
        <taxon>Eukaryota</taxon>
        <taxon>Metazoa</taxon>
        <taxon>Spiralia</taxon>
        <taxon>Lophotrochozoa</taxon>
        <taxon>Platyhelminthes</taxon>
        <taxon>Monogenea</taxon>
        <taxon>Polyopisthocotylea</taxon>
        <taxon>Polystomatidea</taxon>
        <taxon>Polystomatidae</taxon>
        <taxon>Protopolystoma</taxon>
    </lineage>
</organism>
<keyword evidence="7" id="KW-0813">Transport</keyword>
<keyword evidence="4" id="KW-0677">Repeat</keyword>
<feature type="transmembrane region" description="Helical" evidence="8">
    <location>
        <begin position="55"/>
        <end position="75"/>
    </location>
</feature>
<dbReference type="EMBL" id="CAAALY010110190">
    <property type="protein sequence ID" value="VEL30188.1"/>
    <property type="molecule type" value="Genomic_DNA"/>
</dbReference>
<sequence length="164" mass="16981">MLLAGRILAICSSHSLTGDRASSKQPITSCQPSVSLPSVSSSAFLPTANLHPPTYIIPLLAAFSATFAIVATYPASLIRSKLQAQLSVHSRDSAYLQAGRGHGRLDGRVTATGLLRTILVNDGPKGLYRGLGTNLAKVLPATGISLATLETVRQHLGLGPLGSG</sequence>
<evidence type="ECO:0000256" key="6">
    <source>
        <dbReference type="PROSITE-ProRule" id="PRU00282"/>
    </source>
</evidence>
<protein>
    <recommendedName>
        <fullName evidence="11">ADP/ATP translocase</fullName>
    </recommendedName>
</protein>
<comment type="caution">
    <text evidence="9">The sequence shown here is derived from an EMBL/GenBank/DDBJ whole genome shotgun (WGS) entry which is preliminary data.</text>
</comment>
<dbReference type="Gene3D" id="1.50.40.10">
    <property type="entry name" value="Mitochondrial carrier domain"/>
    <property type="match status" value="1"/>
</dbReference>
<evidence type="ECO:0000313" key="9">
    <source>
        <dbReference type="EMBL" id="VEL30188.1"/>
    </source>
</evidence>
<dbReference type="AlphaFoldDB" id="A0A448X7U2"/>
<dbReference type="SUPFAM" id="SSF103506">
    <property type="entry name" value="Mitochondrial carrier"/>
    <property type="match status" value="1"/>
</dbReference>
<evidence type="ECO:0000256" key="5">
    <source>
        <dbReference type="ARBA" id="ARBA00023136"/>
    </source>
</evidence>
<evidence type="ECO:0000256" key="7">
    <source>
        <dbReference type="RuleBase" id="RU000488"/>
    </source>
</evidence>
<evidence type="ECO:0000313" key="10">
    <source>
        <dbReference type="Proteomes" id="UP000784294"/>
    </source>
</evidence>
<reference evidence="9" key="1">
    <citation type="submission" date="2018-11" db="EMBL/GenBank/DDBJ databases">
        <authorList>
            <consortium name="Pathogen Informatics"/>
        </authorList>
    </citation>
    <scope>NUCLEOTIDE SEQUENCE</scope>
</reference>
<evidence type="ECO:0000256" key="1">
    <source>
        <dbReference type="ARBA" id="ARBA00004141"/>
    </source>
</evidence>
<accession>A0A448X7U2</accession>
<keyword evidence="8" id="KW-1133">Transmembrane helix</keyword>
<evidence type="ECO:0000256" key="8">
    <source>
        <dbReference type="SAM" id="Phobius"/>
    </source>
</evidence>
<comment type="subcellular location">
    <subcellularLocation>
        <location evidence="1">Membrane</location>
        <topology evidence="1">Multi-pass membrane protein</topology>
    </subcellularLocation>
</comment>